<evidence type="ECO:0000313" key="2">
    <source>
        <dbReference type="EMBL" id="AEI51965.1"/>
    </source>
</evidence>
<keyword evidence="3" id="KW-1185">Reference proteome</keyword>
<dbReference type="Gene3D" id="3.40.710.10">
    <property type="entry name" value="DD-peptidase/beta-lactamase superfamily"/>
    <property type="match status" value="1"/>
</dbReference>
<proteinExistence type="predicted"/>
<dbReference type="AlphaFoldDB" id="A0A7U3ZRD6"/>
<evidence type="ECO:0000259" key="1">
    <source>
        <dbReference type="Pfam" id="PF00144"/>
    </source>
</evidence>
<dbReference type="InterPro" id="IPR001466">
    <property type="entry name" value="Beta-lactam-related"/>
</dbReference>
<dbReference type="SUPFAM" id="SSF56601">
    <property type="entry name" value="beta-lactamase/transpeptidase-like"/>
    <property type="match status" value="1"/>
</dbReference>
<keyword evidence="2" id="KW-0614">Plasmid</keyword>
<dbReference type="KEGG" id="rsi:Runsl_5676"/>
<organism evidence="2 3">
    <name type="scientific">Runella slithyformis (strain ATCC 29530 / DSM 19594 / LMG 11500 / NCIMB 11436 / LSU 4)</name>
    <dbReference type="NCBI Taxonomy" id="761193"/>
    <lineage>
        <taxon>Bacteria</taxon>
        <taxon>Pseudomonadati</taxon>
        <taxon>Bacteroidota</taxon>
        <taxon>Cytophagia</taxon>
        <taxon>Cytophagales</taxon>
        <taxon>Spirosomataceae</taxon>
        <taxon>Runella</taxon>
    </lineage>
</organism>
<evidence type="ECO:0000313" key="3">
    <source>
        <dbReference type="Proteomes" id="UP000000493"/>
    </source>
</evidence>
<name>A0A7U3ZRD6_RUNSL</name>
<protein>
    <submittedName>
        <fullName evidence="2">Beta-lactamase</fullName>
    </submittedName>
</protein>
<dbReference type="EMBL" id="CP002860">
    <property type="protein sequence ID" value="AEI51965.1"/>
    <property type="molecule type" value="Genomic_DNA"/>
</dbReference>
<dbReference type="PROSITE" id="PS51257">
    <property type="entry name" value="PROKAR_LIPOPROTEIN"/>
    <property type="match status" value="1"/>
</dbReference>
<dbReference type="InterPro" id="IPR050491">
    <property type="entry name" value="AmpC-like"/>
</dbReference>
<reference evidence="3" key="1">
    <citation type="submission" date="2011-06" db="EMBL/GenBank/DDBJ databases">
        <title>The complete genome of plasmid 1 of Runella slithyformis DSM 19594.</title>
        <authorList>
            <consortium name="US DOE Joint Genome Institute (JGI-PGF)"/>
            <person name="Lucas S."/>
            <person name="Han J."/>
            <person name="Lapidus A."/>
            <person name="Bruce D."/>
            <person name="Goodwin L."/>
            <person name="Pitluck S."/>
            <person name="Peters L."/>
            <person name="Kyrpides N."/>
            <person name="Mavromatis K."/>
            <person name="Ivanova N."/>
            <person name="Ovchinnikova G."/>
            <person name="Zhang X."/>
            <person name="Misra M."/>
            <person name="Detter J.C."/>
            <person name="Tapia R."/>
            <person name="Han C."/>
            <person name="Land M."/>
            <person name="Hauser L."/>
            <person name="Markowitz V."/>
            <person name="Cheng J.-F."/>
            <person name="Hugenholtz P."/>
            <person name="Woyke T."/>
            <person name="Wu D."/>
            <person name="Tindall B."/>
            <person name="Faehrich R."/>
            <person name="Brambilla E."/>
            <person name="Klenk H.-P."/>
            <person name="Eisen J.A."/>
        </authorList>
    </citation>
    <scope>NUCLEOTIDE SEQUENCE [LARGE SCALE GENOMIC DNA]</scope>
    <source>
        <strain evidence="3">ATCC 29530 / DSM 19594 / LMG 11500 / NCIMB 11436 / LSU 4</strain>
        <plasmid evidence="3">pRUNSL01</plasmid>
    </source>
</reference>
<reference evidence="2 3" key="2">
    <citation type="journal article" date="2012" name="Stand. Genomic Sci.">
        <title>Complete genome sequence of the aquatic bacterium Runella slithyformis type strain (LSU 4(T)).</title>
        <authorList>
            <person name="Copeland A."/>
            <person name="Zhang X."/>
            <person name="Misra M."/>
            <person name="Lapidus A."/>
            <person name="Nolan M."/>
            <person name="Lucas S."/>
            <person name="Deshpande S."/>
            <person name="Cheng J.F."/>
            <person name="Tapia R."/>
            <person name="Goodwin L.A."/>
            <person name="Pitluck S."/>
            <person name="Liolios K."/>
            <person name="Pagani I."/>
            <person name="Ivanova N."/>
            <person name="Mikhailova N."/>
            <person name="Pati A."/>
            <person name="Chen A."/>
            <person name="Palaniappan K."/>
            <person name="Land M."/>
            <person name="Hauser L."/>
            <person name="Pan C."/>
            <person name="Jeffries C.D."/>
            <person name="Detter J.C."/>
            <person name="Brambilla E.M."/>
            <person name="Rohde M."/>
            <person name="Djao O.D."/>
            <person name="Goker M."/>
            <person name="Sikorski J."/>
            <person name="Tindall B.J."/>
            <person name="Woyke T."/>
            <person name="Bristow J."/>
            <person name="Eisen J.A."/>
            <person name="Markowitz V."/>
            <person name="Hugenholtz P."/>
            <person name="Kyrpides N.C."/>
            <person name="Klenk H.P."/>
            <person name="Mavromatis K."/>
        </authorList>
    </citation>
    <scope>NUCLEOTIDE SEQUENCE [LARGE SCALE GENOMIC DNA]</scope>
    <source>
        <strain evidence="3">ATCC 29530 / DSM 19594 / LMG 11500 / NCIMB 11436 / LSU 4</strain>
    </source>
</reference>
<sequence>MKNTLFLLLLSIVLYGCKTEEMILKTNTSGSVDVPLNARHRLAEPLQAILDKHAKKGIPGMVAAIKDAQGFWVGTAGYARLEDQTRMQPYHRHLAYSIAKTYTATLMMKLKERGFIKLDEPIKNYLPQNISSRITGSDKITVRQLLNQTSGLPDFSDQLSYSATWLNTQMRGTAPEQLLEYVYNKPLLFESGKDWAYSNTNFLLAALAIEHITKKSYSQVLNEEILQPLGLKQTFAQMKAGEIEQKPVPNFYFAKYSDLRIENITRGNLATHGYSSMGEDGILASPTDYLRFLEALVQRKIVTDASLKEMMTWVQGKNSTEPDYGLGLYWVNYGKLPAEIGHQGAGLGGRTSLLHFTNNGITVFVATNVGMNMGGPYARLITDFINEVNEFVAAQ</sequence>
<geneLocation type="plasmid" evidence="2 3">
    <name>pRUNSL01</name>
</geneLocation>
<accession>A0A7U3ZRD6</accession>
<dbReference type="InterPro" id="IPR012338">
    <property type="entry name" value="Beta-lactam/transpept-like"/>
</dbReference>
<dbReference type="Proteomes" id="UP000000493">
    <property type="component" value="Plasmid pRUNSL01"/>
</dbReference>
<dbReference type="PANTHER" id="PTHR46825:SF7">
    <property type="entry name" value="D-ALANYL-D-ALANINE CARBOXYPEPTIDASE"/>
    <property type="match status" value="1"/>
</dbReference>
<dbReference type="RefSeq" id="WP_013921636.1">
    <property type="nucleotide sequence ID" value="NC_015693.1"/>
</dbReference>
<dbReference type="PANTHER" id="PTHR46825">
    <property type="entry name" value="D-ALANYL-D-ALANINE-CARBOXYPEPTIDASE/ENDOPEPTIDASE AMPH"/>
    <property type="match status" value="1"/>
</dbReference>
<gene>
    <name evidence="2" type="ordered locus">Runsl_5676</name>
</gene>
<feature type="domain" description="Beta-lactamase-related" evidence="1">
    <location>
        <begin position="51"/>
        <end position="369"/>
    </location>
</feature>
<dbReference type="Pfam" id="PF00144">
    <property type="entry name" value="Beta-lactamase"/>
    <property type="match status" value="1"/>
</dbReference>